<name>A0A553NGZ1_9TELE</name>
<dbReference type="EMBL" id="SRMA01026977">
    <property type="protein sequence ID" value="TRY64675.1"/>
    <property type="molecule type" value="Genomic_DNA"/>
</dbReference>
<protein>
    <recommendedName>
        <fullName evidence="2">PH domain-containing protein</fullName>
    </recommendedName>
</protein>
<dbReference type="GO" id="GO:0005085">
    <property type="term" value="F:guanyl-nucleotide exchange factor activity"/>
    <property type="evidence" value="ECO:0007669"/>
    <property type="project" value="InterPro"/>
</dbReference>
<evidence type="ECO:0000259" key="2">
    <source>
        <dbReference type="PROSITE" id="PS50003"/>
    </source>
</evidence>
<feature type="region of interest" description="Disordered" evidence="1">
    <location>
        <begin position="91"/>
        <end position="128"/>
    </location>
</feature>
<dbReference type="Pfam" id="PF00169">
    <property type="entry name" value="PH"/>
    <property type="match status" value="1"/>
</dbReference>
<dbReference type="InterPro" id="IPR026791">
    <property type="entry name" value="DOCK"/>
</dbReference>
<keyword evidence="4" id="KW-1185">Reference proteome</keyword>
<feature type="compositionally biased region" description="Polar residues" evidence="1">
    <location>
        <begin position="96"/>
        <end position="128"/>
    </location>
</feature>
<evidence type="ECO:0000313" key="3">
    <source>
        <dbReference type="EMBL" id="TRY64675.1"/>
    </source>
</evidence>
<comment type="caution">
    <text evidence="3">The sequence shown here is derived from an EMBL/GenBank/DDBJ whole genome shotgun (WGS) entry which is preliminary data.</text>
</comment>
<evidence type="ECO:0000313" key="4">
    <source>
        <dbReference type="Proteomes" id="UP000316079"/>
    </source>
</evidence>
<proteinExistence type="predicted"/>
<reference evidence="3 4" key="1">
    <citation type="journal article" date="2019" name="Sci. Data">
        <title>Hybrid genome assembly and annotation of Danionella translucida.</title>
        <authorList>
            <person name="Kadobianskyi M."/>
            <person name="Schulze L."/>
            <person name="Schuelke M."/>
            <person name="Judkewitz B."/>
        </authorList>
    </citation>
    <scope>NUCLEOTIDE SEQUENCE [LARGE SCALE GENOMIC DNA]</scope>
    <source>
        <strain evidence="3 4">Bolton</strain>
    </source>
</reference>
<dbReference type="AlphaFoldDB" id="A0A553NGZ1"/>
<sequence length="342" mass="38879">VFKRRYFYLSQLPDGSYILNSYKDEKNYKESKGSIYLDSCIDVVSCPRMRRNAFELKMQERYSHYLAADSEAEMEDWVSTIKQALLNTMDDRRNGSEASDGSQGNFKNTQNYDDSSSQGRPESVSESFGRSLHPELMKYARETDQLNKMTRNEGRQKIFSLDPEVQRLDFSGIEPDVKPFEERLGRRLMVSCHDLTFSLQGCVSEKSEGVVTNLEPFFISLALFDLSKGCKISADFHVDLNPPCVREMLLEGTPAEQADENETVRVNGHGLPDLQRVAESLLRFPTQNIYSSCSFFLQGIFSVTNPHSDIFLLAKVEKVLQNGITHSAEPYIKTSDISKVCC</sequence>
<dbReference type="PANTHER" id="PTHR23317:SF81">
    <property type="entry name" value="DEDICATOR OF CYTOKINESIS PROTEIN 11"/>
    <property type="match status" value="1"/>
</dbReference>
<dbReference type="Gene3D" id="2.30.29.30">
    <property type="entry name" value="Pleckstrin-homology domain (PH domain)/Phosphotyrosine-binding domain (PTB)"/>
    <property type="match status" value="1"/>
</dbReference>
<dbReference type="PANTHER" id="PTHR23317">
    <property type="entry name" value="DEDICATOR OF CYTOKINESIS DOCK"/>
    <property type="match status" value="1"/>
</dbReference>
<accession>A0A553NGZ1</accession>
<gene>
    <name evidence="3" type="ORF">DNTS_006383</name>
</gene>
<dbReference type="SUPFAM" id="SSF50729">
    <property type="entry name" value="PH domain-like"/>
    <property type="match status" value="1"/>
</dbReference>
<organism evidence="3 4">
    <name type="scientific">Danionella cerebrum</name>
    <dbReference type="NCBI Taxonomy" id="2873325"/>
    <lineage>
        <taxon>Eukaryota</taxon>
        <taxon>Metazoa</taxon>
        <taxon>Chordata</taxon>
        <taxon>Craniata</taxon>
        <taxon>Vertebrata</taxon>
        <taxon>Euteleostomi</taxon>
        <taxon>Actinopterygii</taxon>
        <taxon>Neopterygii</taxon>
        <taxon>Teleostei</taxon>
        <taxon>Ostariophysi</taxon>
        <taxon>Cypriniformes</taxon>
        <taxon>Danionidae</taxon>
        <taxon>Danioninae</taxon>
        <taxon>Danionella</taxon>
    </lineage>
</organism>
<feature type="non-terminal residue" evidence="3">
    <location>
        <position position="1"/>
    </location>
</feature>
<dbReference type="PROSITE" id="PS50003">
    <property type="entry name" value="PH_DOMAIN"/>
    <property type="match status" value="1"/>
</dbReference>
<evidence type="ECO:0000256" key="1">
    <source>
        <dbReference type="SAM" id="MobiDB-lite"/>
    </source>
</evidence>
<dbReference type="InterPro" id="IPR011993">
    <property type="entry name" value="PH-like_dom_sf"/>
</dbReference>
<dbReference type="Proteomes" id="UP000316079">
    <property type="component" value="Unassembled WGS sequence"/>
</dbReference>
<dbReference type="OrthoDB" id="47328at2759"/>
<feature type="domain" description="PH" evidence="2">
    <location>
        <begin position="1"/>
        <end position="86"/>
    </location>
</feature>
<dbReference type="SMART" id="SM00233">
    <property type="entry name" value="PH"/>
    <property type="match status" value="1"/>
</dbReference>
<dbReference type="GO" id="GO:0051491">
    <property type="term" value="P:positive regulation of filopodium assembly"/>
    <property type="evidence" value="ECO:0007669"/>
    <property type="project" value="TreeGrafter"/>
</dbReference>
<dbReference type="GO" id="GO:0007264">
    <property type="term" value="P:small GTPase-mediated signal transduction"/>
    <property type="evidence" value="ECO:0007669"/>
    <property type="project" value="InterPro"/>
</dbReference>
<dbReference type="InterPro" id="IPR001849">
    <property type="entry name" value="PH_domain"/>
</dbReference>
<dbReference type="STRING" id="623744.A0A553NGZ1"/>